<dbReference type="Proteomes" id="UP001642484">
    <property type="component" value="Unassembled WGS sequence"/>
</dbReference>
<comment type="caution">
    <text evidence="1">The sequence shown here is derived from an EMBL/GenBank/DDBJ whole genome shotgun (WGS) entry which is preliminary data.</text>
</comment>
<evidence type="ECO:0000313" key="1">
    <source>
        <dbReference type="EMBL" id="CAK9079083.1"/>
    </source>
</evidence>
<evidence type="ECO:0000313" key="2">
    <source>
        <dbReference type="Proteomes" id="UP001642484"/>
    </source>
</evidence>
<accession>A0ABP0PU34</accession>
<proteinExistence type="predicted"/>
<reference evidence="1 2" key="1">
    <citation type="submission" date="2024-02" db="EMBL/GenBank/DDBJ databases">
        <authorList>
            <person name="Chen Y."/>
            <person name="Shah S."/>
            <person name="Dougan E. K."/>
            <person name="Thang M."/>
            <person name="Chan C."/>
        </authorList>
    </citation>
    <scope>NUCLEOTIDE SEQUENCE [LARGE SCALE GENOMIC DNA]</scope>
</reference>
<protein>
    <submittedName>
        <fullName evidence="1">Uncharacterized protein</fullName>
    </submittedName>
</protein>
<keyword evidence="2" id="KW-1185">Reference proteome</keyword>
<sequence length="345" mass="39138">MKGRCCACLFTSGLFASGLFSTRSFAMAEAGRRLTRGHDPHGHGPFDCHGHGAQVTGTSCHEECEARHLDPIELTRFDAGSGFQYPEKPLVVITASRDMSRTASTWAFNAVRLLFRQAQEACDSYWIRRLSREKLQKRLETGAHVVVKTHEWTGLISPKTFEEVKEVFSHVVVSVRENFDADPAWMSVATHLIHFEELVAYDKANPGDVSKIGALSVLRKLADHLNLTSLTDHDLRVVDYELMALPIPTWGCDQVTKHWPFHRPDAPKVALPSPPRSWVHELTGMYRLFPLFACKLFVGRSMSNLNPWNYDDYGHIFLDDLRLRIFLIYLSFTHMEGSPNTSLRL</sequence>
<dbReference type="EMBL" id="CAXAMN010023618">
    <property type="protein sequence ID" value="CAK9079083.1"/>
    <property type="molecule type" value="Genomic_DNA"/>
</dbReference>
<organism evidence="1 2">
    <name type="scientific">Durusdinium trenchii</name>
    <dbReference type="NCBI Taxonomy" id="1381693"/>
    <lineage>
        <taxon>Eukaryota</taxon>
        <taxon>Sar</taxon>
        <taxon>Alveolata</taxon>
        <taxon>Dinophyceae</taxon>
        <taxon>Suessiales</taxon>
        <taxon>Symbiodiniaceae</taxon>
        <taxon>Durusdinium</taxon>
    </lineage>
</organism>
<name>A0ABP0PU34_9DINO</name>
<gene>
    <name evidence="1" type="ORF">CCMP2556_LOCUS38968</name>
</gene>